<dbReference type="GO" id="GO:0008892">
    <property type="term" value="F:guanine deaminase activity"/>
    <property type="evidence" value="ECO:0007669"/>
    <property type="project" value="UniProtKB-UniRule"/>
</dbReference>
<dbReference type="NCBIfam" id="TIGR02967">
    <property type="entry name" value="guan_deamin"/>
    <property type="match status" value="1"/>
</dbReference>
<dbReference type="GO" id="GO:0005829">
    <property type="term" value="C:cytosol"/>
    <property type="evidence" value="ECO:0007669"/>
    <property type="project" value="TreeGrafter"/>
</dbReference>
<dbReference type="GO" id="GO:0006147">
    <property type="term" value="P:guanine catabolic process"/>
    <property type="evidence" value="ECO:0007669"/>
    <property type="project" value="UniProtKB-UniRule"/>
</dbReference>
<dbReference type="InterPro" id="IPR032466">
    <property type="entry name" value="Metal_Hydrolase"/>
</dbReference>
<keyword evidence="6 8" id="KW-0862">Zinc</keyword>
<gene>
    <name evidence="10" type="primary">guaD</name>
    <name evidence="10" type="ORF">ADFLV_0968</name>
</gene>
<dbReference type="EMBL" id="CP053835">
    <property type="protein sequence ID" value="QKF77009.1"/>
    <property type="molecule type" value="Genomic_DNA"/>
</dbReference>
<dbReference type="EC" id="3.5.4.3" evidence="3 7"/>
<dbReference type="Gene3D" id="3.20.20.140">
    <property type="entry name" value="Metal-dependent hydrolases"/>
    <property type="match status" value="1"/>
</dbReference>
<dbReference type="PANTHER" id="PTHR11271:SF6">
    <property type="entry name" value="GUANINE DEAMINASE"/>
    <property type="match status" value="1"/>
</dbReference>
<keyword evidence="5 8" id="KW-0378">Hydrolase</keyword>
<evidence type="ECO:0000313" key="10">
    <source>
        <dbReference type="EMBL" id="QKF77009.1"/>
    </source>
</evidence>
<dbReference type="NCBIfam" id="NF006679">
    <property type="entry name" value="PRK09228.1"/>
    <property type="match status" value="1"/>
</dbReference>
<dbReference type="FunFam" id="3.20.20.140:FF:000022">
    <property type="entry name" value="Guanine deaminase"/>
    <property type="match status" value="1"/>
</dbReference>
<evidence type="ECO:0000256" key="4">
    <source>
        <dbReference type="ARBA" id="ARBA00022723"/>
    </source>
</evidence>
<dbReference type="Pfam" id="PF01979">
    <property type="entry name" value="Amidohydro_1"/>
    <property type="match status" value="1"/>
</dbReference>
<evidence type="ECO:0000256" key="7">
    <source>
        <dbReference type="NCBIfam" id="TIGR02967"/>
    </source>
</evidence>
<comment type="function">
    <text evidence="8">Catalyzes the hydrolytic deamination of guanine, producing xanthine and ammonia.</text>
</comment>
<dbReference type="InterPro" id="IPR011059">
    <property type="entry name" value="Metal-dep_hydrolase_composite"/>
</dbReference>
<accession>A0AAE7BFT8</accession>
<dbReference type="RefSeq" id="WP_206731482.1">
    <property type="nucleotide sequence ID" value="NZ_CP053835.1"/>
</dbReference>
<dbReference type="SUPFAM" id="SSF51556">
    <property type="entry name" value="Metallo-dependent hydrolases"/>
    <property type="match status" value="1"/>
</dbReference>
<keyword evidence="11" id="KW-1185">Reference proteome</keyword>
<evidence type="ECO:0000256" key="1">
    <source>
        <dbReference type="ARBA" id="ARBA00004984"/>
    </source>
</evidence>
<dbReference type="InterPro" id="IPR006680">
    <property type="entry name" value="Amidohydro-rel"/>
</dbReference>
<dbReference type="PANTHER" id="PTHR11271">
    <property type="entry name" value="GUANINE DEAMINASE"/>
    <property type="match status" value="1"/>
</dbReference>
<comment type="cofactor">
    <cofactor evidence="8">
        <name>Zn(2+)</name>
        <dbReference type="ChEBI" id="CHEBI:29105"/>
    </cofactor>
    <text evidence="8">Binds 1 zinc ion per subunit.</text>
</comment>
<comment type="pathway">
    <text evidence="1 8">Purine metabolism; guanine degradation; xanthine from guanine: step 1/1.</text>
</comment>
<sequence length="450" mass="51778">MNKRKFFKTSILYFEKDPSKCENKKNSIKFYKNGLLIIEETKIFASGDYEELISLYNIDKKDISLEYEDNLIMPGFIDTHLHYAQTEMIGSFGEQLLPWLEKYTFPTEMKYKDPIYAKEMANFFIKELFKNGTTTAAVFTTVHKESTNAIFEVANKYKMRLIAGKVMMDRNAPKELLDDAKSSYEDSLELIEKWHEKDRLLYAITPRFAPTSTKEQLELARKLKEKYPTTYIQTHLSENLNEIQWVKSLFSNAKSYLDVYDSFGLVTNRAIFGHAIYLEEQEYKTLHEKGASVSLCPTSNLFLGSGLFKIKKLKDENCEVKIGFGSDVGAGTTLNMIKTLNEAYKIVSLEQNSAQNREALSAFEGFYQITLGASISLDLEDKIGKLASNYEADFVVIDFKADEIQNLRMQKIEEQNKDDLAELEEKLFALMIMGDDRNIKATFVNGKKVY</sequence>
<feature type="domain" description="Amidohydrolase-related" evidence="9">
    <location>
        <begin position="72"/>
        <end position="449"/>
    </location>
</feature>
<dbReference type="AlphaFoldDB" id="A0AAE7BFT8"/>
<proteinExistence type="inferred from homology"/>
<dbReference type="GO" id="GO:0008270">
    <property type="term" value="F:zinc ion binding"/>
    <property type="evidence" value="ECO:0007669"/>
    <property type="project" value="UniProtKB-UniRule"/>
</dbReference>
<evidence type="ECO:0000256" key="8">
    <source>
        <dbReference type="RuleBase" id="RU366009"/>
    </source>
</evidence>
<dbReference type="InterPro" id="IPR014311">
    <property type="entry name" value="Guanine_deaminase"/>
</dbReference>
<organism evidence="10 11">
    <name type="scientific">Arcobacter defluvii</name>
    <dbReference type="NCBI Taxonomy" id="873191"/>
    <lineage>
        <taxon>Bacteria</taxon>
        <taxon>Pseudomonadati</taxon>
        <taxon>Campylobacterota</taxon>
        <taxon>Epsilonproteobacteria</taxon>
        <taxon>Campylobacterales</taxon>
        <taxon>Arcobacteraceae</taxon>
        <taxon>Arcobacter</taxon>
    </lineage>
</organism>
<comment type="catalytic activity">
    <reaction evidence="8">
        <text>guanine + H2O + H(+) = xanthine + NH4(+)</text>
        <dbReference type="Rhea" id="RHEA:14665"/>
        <dbReference type="ChEBI" id="CHEBI:15377"/>
        <dbReference type="ChEBI" id="CHEBI:15378"/>
        <dbReference type="ChEBI" id="CHEBI:16235"/>
        <dbReference type="ChEBI" id="CHEBI:17712"/>
        <dbReference type="ChEBI" id="CHEBI:28938"/>
        <dbReference type="EC" id="3.5.4.3"/>
    </reaction>
</comment>
<evidence type="ECO:0000256" key="5">
    <source>
        <dbReference type="ARBA" id="ARBA00022801"/>
    </source>
</evidence>
<dbReference type="InterPro" id="IPR051607">
    <property type="entry name" value="Metallo-dep_hydrolases"/>
</dbReference>
<evidence type="ECO:0000313" key="11">
    <source>
        <dbReference type="Proteomes" id="UP000503313"/>
    </source>
</evidence>
<dbReference type="Gene3D" id="2.30.40.10">
    <property type="entry name" value="Urease, subunit C, domain 1"/>
    <property type="match status" value="1"/>
</dbReference>
<dbReference type="SUPFAM" id="SSF51338">
    <property type="entry name" value="Composite domain of metallo-dependent hydrolases"/>
    <property type="match status" value="1"/>
</dbReference>
<protein>
    <recommendedName>
        <fullName evidence="3 7">Guanine deaminase</fullName>
        <shortName evidence="8">Guanase</shortName>
        <ecNumber evidence="3 7">3.5.4.3</ecNumber>
    </recommendedName>
    <alternativeName>
        <fullName evidence="8">Guanine aminohydrolase</fullName>
    </alternativeName>
</protein>
<name>A0AAE7BFT8_9BACT</name>
<evidence type="ECO:0000256" key="3">
    <source>
        <dbReference type="ARBA" id="ARBA00012781"/>
    </source>
</evidence>
<comment type="similarity">
    <text evidence="2 8">Belongs to the metallo-dependent hydrolases superfamily. ATZ/TRZ family.</text>
</comment>
<keyword evidence="4 8" id="KW-0479">Metal-binding</keyword>
<evidence type="ECO:0000256" key="6">
    <source>
        <dbReference type="ARBA" id="ARBA00022833"/>
    </source>
</evidence>
<reference evidence="10 11" key="1">
    <citation type="submission" date="2020-05" db="EMBL/GenBank/DDBJ databases">
        <title>Complete genome sequencing of Campylobacter and Arcobacter type strains.</title>
        <authorList>
            <person name="Miller W.G."/>
            <person name="Yee E."/>
        </authorList>
    </citation>
    <scope>NUCLEOTIDE SEQUENCE [LARGE SCALE GENOMIC DNA]</scope>
    <source>
        <strain evidence="10 11">LMG 25694</strain>
    </source>
</reference>
<dbReference type="KEGG" id="adz:ADFLV_0968"/>
<evidence type="ECO:0000256" key="2">
    <source>
        <dbReference type="ARBA" id="ARBA00006745"/>
    </source>
</evidence>
<dbReference type="Proteomes" id="UP000503313">
    <property type="component" value="Chromosome"/>
</dbReference>
<evidence type="ECO:0000259" key="9">
    <source>
        <dbReference type="Pfam" id="PF01979"/>
    </source>
</evidence>